<dbReference type="Proteomes" id="UP000619479">
    <property type="component" value="Unassembled WGS sequence"/>
</dbReference>
<dbReference type="AlphaFoldDB" id="A0A919M9I3"/>
<protein>
    <submittedName>
        <fullName evidence="1">Uncharacterized protein</fullName>
    </submittedName>
</protein>
<name>A0A919M9I3_9ACTN</name>
<comment type="caution">
    <text evidence="1">The sequence shown here is derived from an EMBL/GenBank/DDBJ whole genome shotgun (WGS) entry which is preliminary data.</text>
</comment>
<organism evidence="1 2">
    <name type="scientific">Actinoplanes cyaneus</name>
    <dbReference type="NCBI Taxonomy" id="52696"/>
    <lineage>
        <taxon>Bacteria</taxon>
        <taxon>Bacillati</taxon>
        <taxon>Actinomycetota</taxon>
        <taxon>Actinomycetes</taxon>
        <taxon>Micromonosporales</taxon>
        <taxon>Micromonosporaceae</taxon>
        <taxon>Actinoplanes</taxon>
    </lineage>
</organism>
<keyword evidence="2" id="KW-1185">Reference proteome</keyword>
<dbReference type="RefSeq" id="WP_203751967.1">
    <property type="nucleotide sequence ID" value="NZ_BOMH01000062.1"/>
</dbReference>
<evidence type="ECO:0000313" key="1">
    <source>
        <dbReference type="EMBL" id="GID69488.1"/>
    </source>
</evidence>
<evidence type="ECO:0000313" key="2">
    <source>
        <dbReference type="Proteomes" id="UP000619479"/>
    </source>
</evidence>
<reference evidence="1" key="1">
    <citation type="submission" date="2021-01" db="EMBL/GenBank/DDBJ databases">
        <title>Whole genome shotgun sequence of Actinoplanes cyaneus NBRC 14990.</title>
        <authorList>
            <person name="Komaki H."/>
            <person name="Tamura T."/>
        </authorList>
    </citation>
    <scope>NUCLEOTIDE SEQUENCE</scope>
    <source>
        <strain evidence="1">NBRC 14990</strain>
    </source>
</reference>
<dbReference type="EMBL" id="BOMH01000062">
    <property type="protein sequence ID" value="GID69488.1"/>
    <property type="molecule type" value="Genomic_DNA"/>
</dbReference>
<proteinExistence type="predicted"/>
<accession>A0A919M9I3</accession>
<gene>
    <name evidence="1" type="ORF">Acy02nite_73690</name>
</gene>
<sequence>MHERIVRHAFREAVETYCNLLTASGRDSRGLRVRVTVTTVRTLSPETVRWIHLAAQDHVRNLLPGAEVQSIEFPVRAGLEAPGHRFGFRSTDSRPDEVTQEHEPGAVAVLTLRYDRSFVWPCRIGAAAHWLAVGRLPGPGQLPLPSWAAWLPRGPLLLVRNHRGRLDFGRSGQRPRYRIRVDGADLRPGSPVGAAAAGEIQYHDQDQVTVLRYRVDWEGNHA</sequence>